<evidence type="ECO:0000256" key="3">
    <source>
        <dbReference type="ARBA" id="ARBA00004986"/>
    </source>
</evidence>
<dbReference type="InterPro" id="IPR001341">
    <property type="entry name" value="Asp_kinase"/>
</dbReference>
<evidence type="ECO:0000256" key="13">
    <source>
        <dbReference type="ARBA" id="ARBA00022723"/>
    </source>
</evidence>
<dbReference type="GO" id="GO:0046872">
    <property type="term" value="F:metal ion binding"/>
    <property type="evidence" value="ECO:0007669"/>
    <property type="project" value="UniProtKB-KW"/>
</dbReference>
<accession>A0A5D3YIR9</accession>
<evidence type="ECO:0000256" key="11">
    <source>
        <dbReference type="ARBA" id="ARBA00022679"/>
    </source>
</evidence>
<dbReference type="SUPFAM" id="SSF51735">
    <property type="entry name" value="NAD(P)-binding Rossmann-fold domains"/>
    <property type="match status" value="1"/>
</dbReference>
<evidence type="ECO:0000259" key="29">
    <source>
        <dbReference type="Pfam" id="PF03447"/>
    </source>
</evidence>
<dbReference type="InterPro" id="IPR036291">
    <property type="entry name" value="NAD(P)-bd_dom_sf"/>
</dbReference>
<feature type="domain" description="Aspartate/glutamate/uridylate kinase" evidence="27">
    <location>
        <begin position="8"/>
        <end position="286"/>
    </location>
</feature>
<proteinExistence type="inferred from homology"/>
<comment type="pathway">
    <text evidence="6">Amino-acid biosynthesis; L-threonine biosynthesis; L-threonine from L-aspartate: step 1/5.</text>
</comment>
<dbReference type="CDD" id="cd04243">
    <property type="entry name" value="AAK_AK-HSDH-like"/>
    <property type="match status" value="1"/>
</dbReference>
<dbReference type="Pfam" id="PF03447">
    <property type="entry name" value="NAD_binding_3"/>
    <property type="match status" value="1"/>
</dbReference>
<keyword evidence="20" id="KW-0915">Sodium</keyword>
<sequence>MSSDSKHILKFGGTSLQDQKFIKQSAKIVTDRLQTAQPFVVVSALGGVTDTLISLADQIETNTDTTEKKINELRKKHLGIFDQLADSDHQNREKLTALFDELHDILDGVGIQSVPMKARKDHILSIGERASALIFASALSQQGISGQAFEAHQFIKTDSTFGEANVKLDASRKLIRQYLLQHPQIIPVITGFIGSDEQQRITTLGRSGSDYTAGLVANALEAEHLEIWTDVNGVLSADPKWVPTAQSIDELNFADIAELSAHGAEVIHHQTIQPIRHQNISVRVKNSYNPTHPGTAITPDFNSNGSLKTITLTGPFVRLQIDEQHSLDLLSNLKQWSTGDSLPASIQRTSEFEPARFLLEQSFFERFSDKLANWASDRGIILDLQSELYEVKKFSNYFTDDKSLTKRIWNILDANKLQPVTSSRNRDERFISFLFNKEDAQRAARLLNDYLQDDQTVIDLFVAGTGAVGQTLLKQLKNLEPEGITFRLLGTCNSRKALWDDQGIDLDKTISWSQGQPTNWDQLTEKLTQPHLHNVIFVDATGSEEVARLYPQLMESGAHIVTPSKLANTFEQSFFDKLQSLTESQNTSFRYETTVGAGLPVISTVKDLQASGDTITEISGVVSGTMTYLFNQLEQGVPFSDAVADARKKGYAEPDPRDDLSGEDVARKFLTLARTLGLKIDRNQLTVESLIPNELTNVDKNTFLEKLSDCDGEWEERIRKAQNKNEVLRYTGRLKDGNISIGIESVSQSSPIGQLNGTNNLIQIFTHRYHQSPLVIQGPGAGKEVTAAGVLADILKTAKKLSH</sequence>
<comment type="similarity">
    <text evidence="7">In the C-terminal section; belongs to the homoserine dehydrogenase family.</text>
</comment>
<evidence type="ECO:0000256" key="5">
    <source>
        <dbReference type="ARBA" id="ARBA00005062"/>
    </source>
</evidence>
<keyword evidence="10" id="KW-0028">Amino-acid biosynthesis</keyword>
<evidence type="ECO:0000256" key="26">
    <source>
        <dbReference type="ARBA" id="ARBA00049031"/>
    </source>
</evidence>
<dbReference type="GO" id="GO:0004072">
    <property type="term" value="F:aspartate kinase activity"/>
    <property type="evidence" value="ECO:0007669"/>
    <property type="project" value="UniProtKB-EC"/>
</dbReference>
<name>A0A5D3YIR9_9BACT</name>
<comment type="similarity">
    <text evidence="8">In the N-terminal section; belongs to the aspartokinase family.</text>
</comment>
<dbReference type="GO" id="GO:0009089">
    <property type="term" value="P:lysine biosynthetic process via diaminopimelate"/>
    <property type="evidence" value="ECO:0007669"/>
    <property type="project" value="UniProtKB-UniPathway"/>
</dbReference>
<comment type="pathway">
    <text evidence="5">Amino-acid biosynthesis; L-methionine biosynthesis via de novo pathway; L-homoserine from L-aspartate: step 3/3.</text>
</comment>
<dbReference type="UniPathway" id="UPA00050">
    <property type="reaction ID" value="UER00063"/>
</dbReference>
<evidence type="ECO:0000256" key="18">
    <source>
        <dbReference type="ARBA" id="ARBA00023002"/>
    </source>
</evidence>
<dbReference type="Gene3D" id="3.40.50.720">
    <property type="entry name" value="NAD(P)-binding Rossmann-like Domain"/>
    <property type="match status" value="1"/>
</dbReference>
<dbReference type="Pfam" id="PF00742">
    <property type="entry name" value="Homoserine_dh"/>
    <property type="match status" value="1"/>
</dbReference>
<comment type="pathway">
    <text evidence="3">Amino-acid biosynthesis; L-methionine biosynthesis via de novo pathway; L-homoserine from L-aspartate: step 1/3.</text>
</comment>
<dbReference type="GO" id="GO:0005524">
    <property type="term" value="F:ATP binding"/>
    <property type="evidence" value="ECO:0007669"/>
    <property type="project" value="UniProtKB-KW"/>
</dbReference>
<evidence type="ECO:0000259" key="27">
    <source>
        <dbReference type="Pfam" id="PF00696"/>
    </source>
</evidence>
<comment type="subunit">
    <text evidence="9">Homotetramer.</text>
</comment>
<evidence type="ECO:0000256" key="24">
    <source>
        <dbReference type="ARBA" id="ARBA00048561"/>
    </source>
</evidence>
<comment type="caution">
    <text evidence="30">The sequence shown here is derived from an EMBL/GenBank/DDBJ whole genome shotgun (WGS) entry which is preliminary data.</text>
</comment>
<dbReference type="RefSeq" id="WP_148899760.1">
    <property type="nucleotide sequence ID" value="NZ_VNHY01000004.1"/>
</dbReference>
<evidence type="ECO:0000256" key="12">
    <source>
        <dbReference type="ARBA" id="ARBA00022697"/>
    </source>
</evidence>
<dbReference type="InterPro" id="IPR005106">
    <property type="entry name" value="Asp/hSer_DH_NAD-bd"/>
</dbReference>
<dbReference type="SUPFAM" id="SSF55347">
    <property type="entry name" value="Glyceraldehyde-3-phosphate dehydrogenase-like, C-terminal domain"/>
    <property type="match status" value="1"/>
</dbReference>
<dbReference type="GO" id="GO:0009090">
    <property type="term" value="P:homoserine biosynthetic process"/>
    <property type="evidence" value="ECO:0007669"/>
    <property type="project" value="UniProtKB-ARBA"/>
</dbReference>
<comment type="cofactor">
    <cofactor evidence="1">
        <name>a metal cation</name>
        <dbReference type="ChEBI" id="CHEBI:25213"/>
    </cofactor>
</comment>
<feature type="domain" description="Homoserine dehydrogenase catalytic" evidence="28">
    <location>
        <begin position="600"/>
        <end position="795"/>
    </location>
</feature>
<keyword evidence="14" id="KW-0547">Nucleotide-binding</keyword>
<evidence type="ECO:0000256" key="14">
    <source>
        <dbReference type="ARBA" id="ARBA00022741"/>
    </source>
</evidence>
<comment type="catalytic activity">
    <reaction evidence="25">
        <text>L-homoserine + NADP(+) = L-aspartate 4-semialdehyde + NADPH + H(+)</text>
        <dbReference type="Rhea" id="RHEA:15761"/>
        <dbReference type="ChEBI" id="CHEBI:15378"/>
        <dbReference type="ChEBI" id="CHEBI:57476"/>
        <dbReference type="ChEBI" id="CHEBI:57783"/>
        <dbReference type="ChEBI" id="CHEBI:58349"/>
        <dbReference type="ChEBI" id="CHEBI:537519"/>
        <dbReference type="EC" id="1.1.1.3"/>
    </reaction>
    <physiologicalReaction direction="right-to-left" evidence="25">
        <dbReference type="Rhea" id="RHEA:15763"/>
    </physiologicalReaction>
</comment>
<comment type="pathway">
    <text evidence="2">Amino-acid biosynthesis; L-lysine biosynthesis via DAP pathway; (S)-tetrahydrodipicolinate from L-aspartate: step 1/4.</text>
</comment>
<dbReference type="InterPro" id="IPR001048">
    <property type="entry name" value="Asp/Glu/Uridylate_kinase"/>
</dbReference>
<keyword evidence="22" id="KW-0511">Multifunctional enzyme</keyword>
<evidence type="ECO:0000256" key="17">
    <source>
        <dbReference type="ARBA" id="ARBA00022857"/>
    </source>
</evidence>
<dbReference type="InterPro" id="IPR036393">
    <property type="entry name" value="AceGlu_kinase-like_sf"/>
</dbReference>
<evidence type="ECO:0000256" key="21">
    <source>
        <dbReference type="ARBA" id="ARBA00023167"/>
    </source>
</evidence>
<dbReference type="OrthoDB" id="9799110at2"/>
<protein>
    <submittedName>
        <fullName evidence="30">Aspartate kinase</fullName>
    </submittedName>
</protein>
<dbReference type="Gene3D" id="3.30.360.10">
    <property type="entry name" value="Dihydrodipicolinate Reductase, domain 2"/>
    <property type="match status" value="1"/>
</dbReference>
<dbReference type="UniPathway" id="UPA00034">
    <property type="reaction ID" value="UER00015"/>
</dbReference>
<keyword evidence="19" id="KW-0520">NAD</keyword>
<keyword evidence="17" id="KW-0521">NADP</keyword>
<dbReference type="Gene3D" id="1.20.120.1320">
    <property type="entry name" value="Aspartokinase, catalytic domain"/>
    <property type="match status" value="1"/>
</dbReference>
<evidence type="ECO:0000256" key="4">
    <source>
        <dbReference type="ARBA" id="ARBA00005056"/>
    </source>
</evidence>
<dbReference type="PANTHER" id="PTHR43070">
    <property type="match status" value="1"/>
</dbReference>
<evidence type="ECO:0000256" key="7">
    <source>
        <dbReference type="ARBA" id="ARBA00007952"/>
    </source>
</evidence>
<keyword evidence="12" id="KW-0791">Threonine biosynthesis</keyword>
<evidence type="ECO:0000256" key="6">
    <source>
        <dbReference type="ARBA" id="ARBA00005139"/>
    </source>
</evidence>
<evidence type="ECO:0000256" key="19">
    <source>
        <dbReference type="ARBA" id="ARBA00023027"/>
    </source>
</evidence>
<dbReference type="InterPro" id="IPR019811">
    <property type="entry name" value="HDH_CS"/>
</dbReference>
<gene>
    <name evidence="30" type="ORF">LX73_2457</name>
</gene>
<dbReference type="GO" id="GO:0050661">
    <property type="term" value="F:NADP binding"/>
    <property type="evidence" value="ECO:0007669"/>
    <property type="project" value="InterPro"/>
</dbReference>
<dbReference type="GO" id="GO:0009088">
    <property type="term" value="P:threonine biosynthetic process"/>
    <property type="evidence" value="ECO:0007669"/>
    <property type="project" value="UniProtKB-UniPathway"/>
</dbReference>
<organism evidence="30 31">
    <name type="scientific">Fodinibius salinus</name>
    <dbReference type="NCBI Taxonomy" id="860790"/>
    <lineage>
        <taxon>Bacteria</taxon>
        <taxon>Pseudomonadati</taxon>
        <taxon>Balneolota</taxon>
        <taxon>Balneolia</taxon>
        <taxon>Balneolales</taxon>
        <taxon>Balneolaceae</taxon>
        <taxon>Fodinibius</taxon>
    </lineage>
</organism>
<dbReference type="AlphaFoldDB" id="A0A5D3YIR9"/>
<dbReference type="GO" id="GO:0009086">
    <property type="term" value="P:methionine biosynthetic process"/>
    <property type="evidence" value="ECO:0007669"/>
    <property type="project" value="UniProtKB-KW"/>
</dbReference>
<evidence type="ECO:0000256" key="9">
    <source>
        <dbReference type="ARBA" id="ARBA00011881"/>
    </source>
</evidence>
<dbReference type="InterPro" id="IPR049638">
    <property type="entry name" value="AK-HD"/>
</dbReference>
<evidence type="ECO:0000256" key="15">
    <source>
        <dbReference type="ARBA" id="ARBA00022777"/>
    </source>
</evidence>
<comment type="catalytic activity">
    <reaction evidence="26">
        <text>L-homoserine + NAD(+) = L-aspartate 4-semialdehyde + NADH + H(+)</text>
        <dbReference type="Rhea" id="RHEA:15757"/>
        <dbReference type="ChEBI" id="CHEBI:15378"/>
        <dbReference type="ChEBI" id="CHEBI:57476"/>
        <dbReference type="ChEBI" id="CHEBI:57540"/>
        <dbReference type="ChEBI" id="CHEBI:57945"/>
        <dbReference type="ChEBI" id="CHEBI:537519"/>
        <dbReference type="EC" id="1.1.1.3"/>
    </reaction>
    <physiologicalReaction direction="right-to-left" evidence="26">
        <dbReference type="Rhea" id="RHEA:15759"/>
    </physiologicalReaction>
</comment>
<reference evidence="30 31" key="1">
    <citation type="submission" date="2019-07" db="EMBL/GenBank/DDBJ databases">
        <title>Genomic Encyclopedia of Archaeal and Bacterial Type Strains, Phase II (KMG-II): from individual species to whole genera.</title>
        <authorList>
            <person name="Goeker M."/>
        </authorList>
    </citation>
    <scope>NUCLEOTIDE SEQUENCE [LARGE SCALE GENOMIC DNA]</scope>
    <source>
        <strain evidence="30 31">DSM 21935</strain>
    </source>
</reference>
<evidence type="ECO:0000256" key="2">
    <source>
        <dbReference type="ARBA" id="ARBA00004766"/>
    </source>
</evidence>
<evidence type="ECO:0000256" key="23">
    <source>
        <dbReference type="ARBA" id="ARBA00044938"/>
    </source>
</evidence>
<feature type="domain" description="Aspartate/homoserine dehydrogenase NAD-binding" evidence="29">
    <location>
        <begin position="464"/>
        <end position="592"/>
    </location>
</feature>
<keyword evidence="31" id="KW-1185">Reference proteome</keyword>
<dbReference type="GO" id="GO:0004412">
    <property type="term" value="F:homoserine dehydrogenase activity"/>
    <property type="evidence" value="ECO:0007669"/>
    <property type="project" value="UniProtKB-EC"/>
</dbReference>
<dbReference type="FunFam" id="3.30.360.10:FF:000006">
    <property type="entry name" value="Bifunctional aspartokinase/homoserine dehydrogenase"/>
    <property type="match status" value="1"/>
</dbReference>
<dbReference type="PROSITE" id="PS00324">
    <property type="entry name" value="ASPARTOKINASE"/>
    <property type="match status" value="1"/>
</dbReference>
<dbReference type="EMBL" id="VNHY01000004">
    <property type="protein sequence ID" value="TYP92204.1"/>
    <property type="molecule type" value="Genomic_DNA"/>
</dbReference>
<dbReference type="PANTHER" id="PTHR43070:SF3">
    <property type="entry name" value="HOMOSERINE DEHYDROGENASE"/>
    <property type="match status" value="1"/>
</dbReference>
<keyword evidence="16" id="KW-0067">ATP-binding</keyword>
<dbReference type="PIRSF" id="PIRSF000727">
    <property type="entry name" value="ThrA"/>
    <property type="match status" value="1"/>
</dbReference>
<evidence type="ECO:0000256" key="1">
    <source>
        <dbReference type="ARBA" id="ARBA00001920"/>
    </source>
</evidence>
<evidence type="ECO:0000256" key="22">
    <source>
        <dbReference type="ARBA" id="ARBA00023268"/>
    </source>
</evidence>
<dbReference type="Proteomes" id="UP000324595">
    <property type="component" value="Unassembled WGS sequence"/>
</dbReference>
<dbReference type="NCBIfam" id="TIGR00657">
    <property type="entry name" value="asp_kinases"/>
    <property type="match status" value="1"/>
</dbReference>
<dbReference type="InterPro" id="IPR011147">
    <property type="entry name" value="Bifunc_Aspkin/hSer_DH"/>
</dbReference>
<dbReference type="SUPFAM" id="SSF53633">
    <property type="entry name" value="Carbamate kinase-like"/>
    <property type="match status" value="1"/>
</dbReference>
<keyword evidence="11" id="KW-0808">Transferase</keyword>
<dbReference type="InterPro" id="IPR018042">
    <property type="entry name" value="Aspartate_kinase_CS"/>
</dbReference>
<keyword evidence="15 30" id="KW-0418">Kinase</keyword>
<dbReference type="Gene3D" id="3.40.1160.10">
    <property type="entry name" value="Acetylglutamate kinase-like"/>
    <property type="match status" value="1"/>
</dbReference>
<evidence type="ECO:0000256" key="25">
    <source>
        <dbReference type="ARBA" id="ARBA00048841"/>
    </source>
</evidence>
<keyword evidence="13" id="KW-0479">Metal-binding</keyword>
<dbReference type="InterPro" id="IPR001342">
    <property type="entry name" value="HDH_cat"/>
</dbReference>
<comment type="pathway">
    <text evidence="4">Amino-acid biosynthesis; L-threonine biosynthesis; L-threonine from L-aspartate: step 3/5.</text>
</comment>
<comment type="function">
    <text evidence="23">Bifunctional aspartate kinase and homoserine dehydrogenase that catalyzes the first and the third steps toward the synthesis of lysine, methionine and threonine from aspartate.</text>
</comment>
<evidence type="ECO:0000256" key="8">
    <source>
        <dbReference type="ARBA" id="ARBA00010046"/>
    </source>
</evidence>
<comment type="catalytic activity">
    <reaction evidence="24">
        <text>L-aspartate + ATP = 4-phospho-L-aspartate + ADP</text>
        <dbReference type="Rhea" id="RHEA:23776"/>
        <dbReference type="ChEBI" id="CHEBI:29991"/>
        <dbReference type="ChEBI" id="CHEBI:30616"/>
        <dbReference type="ChEBI" id="CHEBI:57535"/>
        <dbReference type="ChEBI" id="CHEBI:456216"/>
        <dbReference type="EC" id="2.7.2.4"/>
    </reaction>
    <physiologicalReaction direction="left-to-right" evidence="24">
        <dbReference type="Rhea" id="RHEA:23777"/>
    </physiologicalReaction>
</comment>
<evidence type="ECO:0000313" key="30">
    <source>
        <dbReference type="EMBL" id="TYP92204.1"/>
    </source>
</evidence>
<dbReference type="PROSITE" id="PS01042">
    <property type="entry name" value="HOMOSER_DHGENASE"/>
    <property type="match status" value="1"/>
</dbReference>
<keyword evidence="18" id="KW-0560">Oxidoreductase</keyword>
<evidence type="ECO:0000313" key="31">
    <source>
        <dbReference type="Proteomes" id="UP000324595"/>
    </source>
</evidence>
<dbReference type="UniPathway" id="UPA00051">
    <property type="reaction ID" value="UER00462"/>
</dbReference>
<keyword evidence="21" id="KW-0486">Methionine biosynthesis</keyword>
<evidence type="ECO:0000259" key="28">
    <source>
        <dbReference type="Pfam" id="PF00742"/>
    </source>
</evidence>
<dbReference type="Pfam" id="PF00696">
    <property type="entry name" value="AA_kinase"/>
    <property type="match status" value="1"/>
</dbReference>
<dbReference type="InterPro" id="IPR042199">
    <property type="entry name" value="AsparK_Bifunc_asparK/hSer_DH"/>
</dbReference>
<evidence type="ECO:0000256" key="16">
    <source>
        <dbReference type="ARBA" id="ARBA00022840"/>
    </source>
</evidence>
<evidence type="ECO:0000256" key="10">
    <source>
        <dbReference type="ARBA" id="ARBA00022605"/>
    </source>
</evidence>
<evidence type="ECO:0000256" key="20">
    <source>
        <dbReference type="ARBA" id="ARBA00023053"/>
    </source>
</evidence>